<comment type="caution">
    <text evidence="2">The sequence shown here is derived from an EMBL/GenBank/DDBJ whole genome shotgun (WGS) entry which is preliminary data.</text>
</comment>
<name>A0A644WTI3_9ZZZZ</name>
<keyword evidence="1" id="KW-1133">Transmembrane helix</keyword>
<proteinExistence type="predicted"/>
<feature type="transmembrane region" description="Helical" evidence="1">
    <location>
        <begin position="70"/>
        <end position="103"/>
    </location>
</feature>
<evidence type="ECO:0000256" key="1">
    <source>
        <dbReference type="SAM" id="Phobius"/>
    </source>
</evidence>
<evidence type="ECO:0008006" key="3">
    <source>
        <dbReference type="Google" id="ProtNLM"/>
    </source>
</evidence>
<feature type="transmembrane region" description="Helical" evidence="1">
    <location>
        <begin position="20"/>
        <end position="49"/>
    </location>
</feature>
<reference evidence="2" key="1">
    <citation type="submission" date="2019-08" db="EMBL/GenBank/DDBJ databases">
        <authorList>
            <person name="Kucharzyk K."/>
            <person name="Murdoch R.W."/>
            <person name="Higgins S."/>
            <person name="Loffler F."/>
        </authorList>
    </citation>
    <scope>NUCLEOTIDE SEQUENCE</scope>
</reference>
<gene>
    <name evidence="2" type="ORF">SDC9_53542</name>
</gene>
<sequence length="113" mass="12132">MEQNGVIMTPEQQHNKSAVTAMVLGIVGLVITWFPIVGLVLSIVGFSVARSNRRFAAQNGLKENSMNEAGYVCGLIGLIAGILTILLTILVVVGVFAFAGTWIYQNIVLPEIM</sequence>
<keyword evidence="1" id="KW-0812">Transmembrane</keyword>
<keyword evidence="1" id="KW-0472">Membrane</keyword>
<accession>A0A644WTI3</accession>
<dbReference type="AlphaFoldDB" id="A0A644WTI3"/>
<protein>
    <recommendedName>
        <fullName evidence="3">DUF4190 domain-containing protein</fullName>
    </recommendedName>
</protein>
<dbReference type="EMBL" id="VSSQ01001313">
    <property type="protein sequence ID" value="MPM07236.1"/>
    <property type="molecule type" value="Genomic_DNA"/>
</dbReference>
<evidence type="ECO:0000313" key="2">
    <source>
        <dbReference type="EMBL" id="MPM07236.1"/>
    </source>
</evidence>
<organism evidence="2">
    <name type="scientific">bioreactor metagenome</name>
    <dbReference type="NCBI Taxonomy" id="1076179"/>
    <lineage>
        <taxon>unclassified sequences</taxon>
        <taxon>metagenomes</taxon>
        <taxon>ecological metagenomes</taxon>
    </lineage>
</organism>